<feature type="region of interest" description="Disordered" evidence="5">
    <location>
        <begin position="1"/>
        <end position="28"/>
    </location>
</feature>
<gene>
    <name evidence="7" type="ORF">SAMN05421757_104413</name>
</gene>
<evidence type="ECO:0000313" key="8">
    <source>
        <dbReference type="Proteomes" id="UP000198426"/>
    </source>
</evidence>
<dbReference type="SUPFAM" id="SSF46689">
    <property type="entry name" value="Homeodomain-like"/>
    <property type="match status" value="1"/>
</dbReference>
<keyword evidence="8" id="KW-1185">Reference proteome</keyword>
<feature type="compositionally biased region" description="Low complexity" evidence="5">
    <location>
        <begin position="1"/>
        <end position="12"/>
    </location>
</feature>
<evidence type="ECO:0000259" key="6">
    <source>
        <dbReference type="PROSITE" id="PS50977"/>
    </source>
</evidence>
<dbReference type="PANTHER" id="PTHR47506">
    <property type="entry name" value="TRANSCRIPTIONAL REGULATORY PROTEIN"/>
    <property type="match status" value="1"/>
</dbReference>
<dbReference type="GO" id="GO:0003677">
    <property type="term" value="F:DNA binding"/>
    <property type="evidence" value="ECO:0007669"/>
    <property type="project" value="UniProtKB-UniRule"/>
</dbReference>
<name>A0A239IM61_9RHOB</name>
<dbReference type="Gene3D" id="1.10.357.10">
    <property type="entry name" value="Tetracycline Repressor, domain 2"/>
    <property type="match status" value="1"/>
</dbReference>
<evidence type="ECO:0000256" key="3">
    <source>
        <dbReference type="ARBA" id="ARBA00023163"/>
    </source>
</evidence>
<accession>A0A239IM61</accession>
<evidence type="ECO:0000256" key="4">
    <source>
        <dbReference type="PROSITE-ProRule" id="PRU00335"/>
    </source>
</evidence>
<proteinExistence type="predicted"/>
<dbReference type="InterPro" id="IPR001647">
    <property type="entry name" value="HTH_TetR"/>
</dbReference>
<dbReference type="InterPro" id="IPR011075">
    <property type="entry name" value="TetR_C"/>
</dbReference>
<dbReference type="InterPro" id="IPR009057">
    <property type="entry name" value="Homeodomain-like_sf"/>
</dbReference>
<dbReference type="PANTHER" id="PTHR47506:SF6">
    <property type="entry name" value="HTH-TYPE TRANSCRIPTIONAL REPRESSOR NEMR"/>
    <property type="match status" value="1"/>
</dbReference>
<keyword evidence="1" id="KW-0805">Transcription regulation</keyword>
<dbReference type="InterPro" id="IPR036271">
    <property type="entry name" value="Tet_transcr_reg_TetR-rel_C_sf"/>
</dbReference>
<dbReference type="Proteomes" id="UP000198426">
    <property type="component" value="Unassembled WGS sequence"/>
</dbReference>
<sequence>MDSHAARSAADSPPRRGRPKRDPATSEVRRRLIRTGLAHLTERGYSAVGLDEILKAASVPKGGFYHYFSNKAEFGAALIDAYNAYFCELLDRALLDERMTPLDRLRAFAAEAERGMARHGFRRGCLVGNLGQEMGALPEEFRDRLVSVLEEWQRRTERCLQLAQQAGEIGPAQDPEALAAFFWIGWEGAVLRAKLERRAEPLQRFADSYFTSITP</sequence>
<dbReference type="SUPFAM" id="SSF48498">
    <property type="entry name" value="Tetracyclin repressor-like, C-terminal domain"/>
    <property type="match status" value="1"/>
</dbReference>
<keyword evidence="2 4" id="KW-0238">DNA-binding</keyword>
<protein>
    <submittedName>
        <fullName evidence="7">Transcriptional regulator, TetR family</fullName>
    </submittedName>
</protein>
<dbReference type="Pfam" id="PF00440">
    <property type="entry name" value="TetR_N"/>
    <property type="match status" value="1"/>
</dbReference>
<evidence type="ECO:0000256" key="2">
    <source>
        <dbReference type="ARBA" id="ARBA00023125"/>
    </source>
</evidence>
<evidence type="ECO:0000256" key="1">
    <source>
        <dbReference type="ARBA" id="ARBA00023015"/>
    </source>
</evidence>
<organism evidence="7 8">
    <name type="scientific">Tropicimonas sediminicola</name>
    <dbReference type="NCBI Taxonomy" id="1031541"/>
    <lineage>
        <taxon>Bacteria</taxon>
        <taxon>Pseudomonadati</taxon>
        <taxon>Pseudomonadota</taxon>
        <taxon>Alphaproteobacteria</taxon>
        <taxon>Rhodobacterales</taxon>
        <taxon>Roseobacteraceae</taxon>
        <taxon>Tropicimonas</taxon>
    </lineage>
</organism>
<dbReference type="PROSITE" id="PS50977">
    <property type="entry name" value="HTH_TETR_2"/>
    <property type="match status" value="1"/>
</dbReference>
<dbReference type="EMBL" id="FZOY01000004">
    <property type="protein sequence ID" value="SNS93504.1"/>
    <property type="molecule type" value="Genomic_DNA"/>
</dbReference>
<keyword evidence="3" id="KW-0804">Transcription</keyword>
<dbReference type="AlphaFoldDB" id="A0A239IM61"/>
<feature type="DNA-binding region" description="H-T-H motif" evidence="4">
    <location>
        <begin position="49"/>
        <end position="68"/>
    </location>
</feature>
<dbReference type="Pfam" id="PF16925">
    <property type="entry name" value="TetR_C_13"/>
    <property type="match status" value="1"/>
</dbReference>
<dbReference type="OrthoDB" id="9811084at2"/>
<evidence type="ECO:0000313" key="7">
    <source>
        <dbReference type="EMBL" id="SNS93504.1"/>
    </source>
</evidence>
<reference evidence="7 8" key="1">
    <citation type="submission" date="2017-06" db="EMBL/GenBank/DDBJ databases">
        <authorList>
            <person name="Kim H.J."/>
            <person name="Triplett B.A."/>
        </authorList>
    </citation>
    <scope>NUCLEOTIDE SEQUENCE [LARGE SCALE GENOMIC DNA]</scope>
    <source>
        <strain evidence="7 8">DSM 29339</strain>
    </source>
</reference>
<evidence type="ECO:0000256" key="5">
    <source>
        <dbReference type="SAM" id="MobiDB-lite"/>
    </source>
</evidence>
<feature type="domain" description="HTH tetR-type" evidence="6">
    <location>
        <begin position="26"/>
        <end position="86"/>
    </location>
</feature>